<dbReference type="SUPFAM" id="SSF53383">
    <property type="entry name" value="PLP-dependent transferases"/>
    <property type="match status" value="1"/>
</dbReference>
<keyword evidence="3" id="KW-0805">Transcription regulation</keyword>
<evidence type="ECO:0000313" key="8">
    <source>
        <dbReference type="Proteomes" id="UP000217076"/>
    </source>
</evidence>
<evidence type="ECO:0000313" key="7">
    <source>
        <dbReference type="EMBL" id="SDH64358.1"/>
    </source>
</evidence>
<sequence length="509" mass="54709">MHPSIAGHTRPDNGYNRRKTLPHISVNAIIVTMTIWTPDLSAHQGPLYQRLAQAITAAVADGTLPPGCRLPAQRDLAWRLGVTVGTITRGYGEARRLGVLSGEVGRGTFVRGEAAPDLDAPHMPPADQISVASQYAESVIDLSFNVTPASPVRGPFTELLRRTAQQSDPRQIDQLLHYLPDGGALAHRQAGAAWMARAGLDVDPAEVVVANGVQNALTATLATLANPGDTIACEATTYPGVLGVARLLHLKVVSIETNQHGLCPRALDALARRFHPKVLVTIPSFHNPTASYMPAERREEVVALCRRHGMMIVEDDIYGFLAERPAPPLARLAPDITVFLTGTAKVMSGGLRVGFLRGPSGLTSRLATNVRLSGWMAPPIGIELAARMLEPANLEPLLHWHRQEALTRQRMASDILGTPPPVPGRACYHLWLPVPEGAQPGRLIGALRRRGVTVTDPHVFDARGLEPPPPYLRLCLGATDNREAVRQGLEKVADALALDPADPLPAAVI</sequence>
<dbReference type="InterPro" id="IPR015424">
    <property type="entry name" value="PyrdxlP-dep_Trfase"/>
</dbReference>
<dbReference type="GO" id="GO:0003700">
    <property type="term" value="F:DNA-binding transcription factor activity"/>
    <property type="evidence" value="ECO:0007669"/>
    <property type="project" value="InterPro"/>
</dbReference>
<dbReference type="InterPro" id="IPR015421">
    <property type="entry name" value="PyrdxlP-dep_Trfase_major"/>
</dbReference>
<feature type="domain" description="HTH gntR-type" evidence="6">
    <location>
        <begin position="45"/>
        <end position="113"/>
    </location>
</feature>
<evidence type="ECO:0000256" key="3">
    <source>
        <dbReference type="ARBA" id="ARBA00023015"/>
    </source>
</evidence>
<evidence type="ECO:0000256" key="2">
    <source>
        <dbReference type="ARBA" id="ARBA00022898"/>
    </source>
</evidence>
<dbReference type="OrthoDB" id="9794015at2"/>
<dbReference type="InterPro" id="IPR015422">
    <property type="entry name" value="PyrdxlP-dep_Trfase_small"/>
</dbReference>
<dbReference type="EMBL" id="FNCV01000009">
    <property type="protein sequence ID" value="SDH64358.1"/>
    <property type="molecule type" value="Genomic_DNA"/>
</dbReference>
<dbReference type="SMART" id="SM00345">
    <property type="entry name" value="HTH_GNTR"/>
    <property type="match status" value="1"/>
</dbReference>
<keyword evidence="5" id="KW-0804">Transcription</keyword>
<reference evidence="8" key="1">
    <citation type="submission" date="2016-10" db="EMBL/GenBank/DDBJ databases">
        <authorList>
            <person name="Varghese N."/>
            <person name="Submissions S."/>
        </authorList>
    </citation>
    <scope>NUCLEOTIDE SEQUENCE [LARGE SCALE GENOMIC DNA]</scope>
    <source>
        <strain evidence="8">930I</strain>
    </source>
</reference>
<gene>
    <name evidence="7" type="ORF">SAMN05421742_10922</name>
</gene>
<evidence type="ECO:0000256" key="1">
    <source>
        <dbReference type="ARBA" id="ARBA00005384"/>
    </source>
</evidence>
<dbReference type="GO" id="GO:0003677">
    <property type="term" value="F:DNA binding"/>
    <property type="evidence" value="ECO:0007669"/>
    <property type="project" value="UniProtKB-KW"/>
</dbReference>
<dbReference type="CDD" id="cd07377">
    <property type="entry name" value="WHTH_GntR"/>
    <property type="match status" value="1"/>
</dbReference>
<keyword evidence="4 7" id="KW-0238">DNA-binding</keyword>
<dbReference type="PROSITE" id="PS50949">
    <property type="entry name" value="HTH_GNTR"/>
    <property type="match status" value="1"/>
</dbReference>
<keyword evidence="7" id="KW-0032">Aminotransferase</keyword>
<dbReference type="Gene3D" id="3.90.1150.10">
    <property type="entry name" value="Aspartate Aminotransferase, domain 1"/>
    <property type="match status" value="1"/>
</dbReference>
<dbReference type="GO" id="GO:0008483">
    <property type="term" value="F:transaminase activity"/>
    <property type="evidence" value="ECO:0007669"/>
    <property type="project" value="UniProtKB-KW"/>
</dbReference>
<dbReference type="Pfam" id="PF00155">
    <property type="entry name" value="Aminotran_1_2"/>
    <property type="match status" value="1"/>
</dbReference>
<evidence type="ECO:0000256" key="5">
    <source>
        <dbReference type="ARBA" id="ARBA00023163"/>
    </source>
</evidence>
<dbReference type="InterPro" id="IPR000524">
    <property type="entry name" value="Tscrpt_reg_HTH_GntR"/>
</dbReference>
<dbReference type="PANTHER" id="PTHR46577">
    <property type="entry name" value="HTH-TYPE TRANSCRIPTIONAL REGULATORY PROTEIN GABR"/>
    <property type="match status" value="1"/>
</dbReference>
<accession>A0A1G8E378</accession>
<protein>
    <submittedName>
        <fullName evidence="7">DNA-binding transcriptional regulator, MocR family, contains an aminotransferase domain</fullName>
    </submittedName>
</protein>
<name>A0A1G8E378_9PROT</name>
<dbReference type="Gene3D" id="3.40.640.10">
    <property type="entry name" value="Type I PLP-dependent aspartate aminotransferase-like (Major domain)"/>
    <property type="match status" value="1"/>
</dbReference>
<evidence type="ECO:0000259" key="6">
    <source>
        <dbReference type="PROSITE" id="PS50949"/>
    </source>
</evidence>
<dbReference type="GO" id="GO:0030170">
    <property type="term" value="F:pyridoxal phosphate binding"/>
    <property type="evidence" value="ECO:0007669"/>
    <property type="project" value="InterPro"/>
</dbReference>
<dbReference type="STRING" id="83401.SAMN05421742_10922"/>
<organism evidence="7 8">
    <name type="scientific">Roseospirillum parvum</name>
    <dbReference type="NCBI Taxonomy" id="83401"/>
    <lineage>
        <taxon>Bacteria</taxon>
        <taxon>Pseudomonadati</taxon>
        <taxon>Pseudomonadota</taxon>
        <taxon>Alphaproteobacteria</taxon>
        <taxon>Rhodospirillales</taxon>
        <taxon>Rhodospirillaceae</taxon>
        <taxon>Roseospirillum</taxon>
    </lineage>
</organism>
<dbReference type="Gene3D" id="1.10.10.10">
    <property type="entry name" value="Winged helix-like DNA-binding domain superfamily/Winged helix DNA-binding domain"/>
    <property type="match status" value="1"/>
</dbReference>
<dbReference type="Pfam" id="PF00392">
    <property type="entry name" value="GntR"/>
    <property type="match status" value="1"/>
</dbReference>
<comment type="similarity">
    <text evidence="1">In the C-terminal section; belongs to the class-I pyridoxal-phosphate-dependent aminotransferase family.</text>
</comment>
<dbReference type="PANTHER" id="PTHR46577:SF1">
    <property type="entry name" value="HTH-TYPE TRANSCRIPTIONAL REGULATORY PROTEIN GABR"/>
    <property type="match status" value="1"/>
</dbReference>
<dbReference type="InterPro" id="IPR036390">
    <property type="entry name" value="WH_DNA-bd_sf"/>
</dbReference>
<dbReference type="InterPro" id="IPR036388">
    <property type="entry name" value="WH-like_DNA-bd_sf"/>
</dbReference>
<proteinExistence type="inferred from homology"/>
<dbReference type="InterPro" id="IPR051446">
    <property type="entry name" value="HTH_trans_reg/aminotransferase"/>
</dbReference>
<dbReference type="InterPro" id="IPR004839">
    <property type="entry name" value="Aminotransferase_I/II_large"/>
</dbReference>
<dbReference type="AlphaFoldDB" id="A0A1G8E378"/>
<keyword evidence="2" id="KW-0663">Pyridoxal phosphate</keyword>
<evidence type="ECO:0000256" key="4">
    <source>
        <dbReference type="ARBA" id="ARBA00023125"/>
    </source>
</evidence>
<dbReference type="Proteomes" id="UP000217076">
    <property type="component" value="Unassembled WGS sequence"/>
</dbReference>
<dbReference type="SUPFAM" id="SSF46785">
    <property type="entry name" value="Winged helix' DNA-binding domain"/>
    <property type="match status" value="1"/>
</dbReference>
<keyword evidence="8" id="KW-1185">Reference proteome</keyword>
<dbReference type="CDD" id="cd00609">
    <property type="entry name" value="AAT_like"/>
    <property type="match status" value="1"/>
</dbReference>
<keyword evidence="7" id="KW-0808">Transferase</keyword>